<feature type="transmembrane region" description="Helical" evidence="3">
    <location>
        <begin position="79"/>
        <end position="107"/>
    </location>
</feature>
<keyword evidence="2" id="KW-0378">Hydrolase</keyword>
<evidence type="ECO:0000256" key="1">
    <source>
        <dbReference type="ARBA" id="ARBA00022722"/>
    </source>
</evidence>
<evidence type="ECO:0000313" key="6">
    <source>
        <dbReference type="Proteomes" id="UP000218334"/>
    </source>
</evidence>
<dbReference type="AlphaFoldDB" id="A0A2H3BH93"/>
<keyword evidence="3" id="KW-1133">Transmembrane helix</keyword>
<keyword evidence="4" id="KW-0732">Signal</keyword>
<evidence type="ECO:0000256" key="2">
    <source>
        <dbReference type="ARBA" id="ARBA00022801"/>
    </source>
</evidence>
<keyword evidence="6" id="KW-1185">Reference proteome</keyword>
<evidence type="ECO:0000313" key="5">
    <source>
        <dbReference type="EMBL" id="PBK66412.1"/>
    </source>
</evidence>
<keyword evidence="3" id="KW-0812">Transmembrane</keyword>
<feature type="chain" id="PRO_5013682184" description="Hydrophobin" evidence="4">
    <location>
        <begin position="19"/>
        <end position="108"/>
    </location>
</feature>
<name>A0A2H3BH93_9AGAR</name>
<keyword evidence="3" id="KW-0472">Membrane</keyword>
<dbReference type="GO" id="GO:0003723">
    <property type="term" value="F:RNA binding"/>
    <property type="evidence" value="ECO:0007669"/>
    <property type="project" value="InterPro"/>
</dbReference>
<dbReference type="Proteomes" id="UP000218334">
    <property type="component" value="Unassembled WGS sequence"/>
</dbReference>
<gene>
    <name evidence="5" type="ORF">ARMSODRAFT_364798</name>
</gene>
<dbReference type="EMBL" id="KZ293441">
    <property type="protein sequence ID" value="PBK66412.1"/>
    <property type="molecule type" value="Genomic_DNA"/>
</dbReference>
<keyword evidence="1" id="KW-0540">Nuclease</keyword>
<organism evidence="5 6">
    <name type="scientific">Armillaria solidipes</name>
    <dbReference type="NCBI Taxonomy" id="1076256"/>
    <lineage>
        <taxon>Eukaryota</taxon>
        <taxon>Fungi</taxon>
        <taxon>Dikarya</taxon>
        <taxon>Basidiomycota</taxon>
        <taxon>Agaricomycotina</taxon>
        <taxon>Agaricomycetes</taxon>
        <taxon>Agaricomycetidae</taxon>
        <taxon>Agaricales</taxon>
        <taxon>Marasmiineae</taxon>
        <taxon>Physalacriaceae</taxon>
        <taxon>Armillaria</taxon>
    </lineage>
</organism>
<evidence type="ECO:0000256" key="3">
    <source>
        <dbReference type="SAM" id="Phobius"/>
    </source>
</evidence>
<dbReference type="SUPFAM" id="SSF53933">
    <property type="entry name" value="Microbial ribonucleases"/>
    <property type="match status" value="1"/>
</dbReference>
<feature type="signal peptide" evidence="4">
    <location>
        <begin position="1"/>
        <end position="18"/>
    </location>
</feature>
<dbReference type="Gene3D" id="3.10.450.30">
    <property type="entry name" value="Microbial ribonucleases"/>
    <property type="match status" value="1"/>
</dbReference>
<reference evidence="6" key="1">
    <citation type="journal article" date="2017" name="Nat. Ecol. Evol.">
        <title>Genome expansion and lineage-specific genetic innovations in the forest pathogenic fungi Armillaria.</title>
        <authorList>
            <person name="Sipos G."/>
            <person name="Prasanna A.N."/>
            <person name="Walter M.C."/>
            <person name="O'Connor E."/>
            <person name="Balint B."/>
            <person name="Krizsan K."/>
            <person name="Kiss B."/>
            <person name="Hess J."/>
            <person name="Varga T."/>
            <person name="Slot J."/>
            <person name="Riley R."/>
            <person name="Boka B."/>
            <person name="Rigling D."/>
            <person name="Barry K."/>
            <person name="Lee J."/>
            <person name="Mihaltcheva S."/>
            <person name="LaButti K."/>
            <person name="Lipzen A."/>
            <person name="Waldron R."/>
            <person name="Moloney N.M."/>
            <person name="Sperisen C."/>
            <person name="Kredics L."/>
            <person name="Vagvoelgyi C."/>
            <person name="Patrignani A."/>
            <person name="Fitzpatrick D."/>
            <person name="Nagy I."/>
            <person name="Doyle S."/>
            <person name="Anderson J.B."/>
            <person name="Grigoriev I.V."/>
            <person name="Gueldener U."/>
            <person name="Muensterkoetter M."/>
            <person name="Nagy L.G."/>
        </authorList>
    </citation>
    <scope>NUCLEOTIDE SEQUENCE [LARGE SCALE GENOMIC DNA]</scope>
    <source>
        <strain evidence="6">28-4</strain>
    </source>
</reference>
<dbReference type="InterPro" id="IPR016191">
    <property type="entry name" value="Ribonuclease/ribotoxin"/>
</dbReference>
<evidence type="ECO:0008006" key="7">
    <source>
        <dbReference type="Google" id="ProtNLM"/>
    </source>
</evidence>
<dbReference type="GO" id="GO:0004540">
    <property type="term" value="F:RNA nuclease activity"/>
    <property type="evidence" value="ECO:0007669"/>
    <property type="project" value="InterPro"/>
</dbReference>
<evidence type="ECO:0000256" key="4">
    <source>
        <dbReference type="SAM" id="SignalP"/>
    </source>
</evidence>
<sequence>MFHQSLAILVTLLALALAAPALPIGTVTCGTNSYTPTQVQAAINAGVVHLISPIRNFPHQCRNFEGLTMQCAGRVTMSIPFYLAVCTQAALLGLIASFLIMPVTIALS</sequence>
<accession>A0A2H3BH93</accession>
<proteinExistence type="predicted"/>
<dbReference type="GO" id="GO:0016787">
    <property type="term" value="F:hydrolase activity"/>
    <property type="evidence" value="ECO:0007669"/>
    <property type="project" value="UniProtKB-KW"/>
</dbReference>
<protein>
    <recommendedName>
        <fullName evidence="7">Hydrophobin</fullName>
    </recommendedName>
</protein>